<evidence type="ECO:0000259" key="1">
    <source>
        <dbReference type="Pfam" id="PF01979"/>
    </source>
</evidence>
<dbReference type="Pfam" id="PF01979">
    <property type="entry name" value="Amidohydro_1"/>
    <property type="match status" value="1"/>
</dbReference>
<sequence length="414" mass="44128">MTFSGSFSQNRPKPETLVLKPSQVFDGQNLHRNWVVVVEGERITAAGPAASVAIPPQARVLELPGQTLLPGLIEGHSHLLLHPYNETSWNDQVLKEADALRVARATVHAKATLLAGFTTVRDLGSEGAEYADVGLKQAIDQGIIPGPRMLVAGKAMIATGSYGPKGFDPAFEVPQGAEAADGIDNISRVVRDQIGKGADVIKVYADYRWGPNGEAMPTFTLAELKLIVEIAASSGRPVVAHASTPEGMRRAAEAGIETIEHGDNGTPEVFRLMAKKNVALCPTLAAGDAILQYNGWRKGIDPEPARIVQKRASFKAALAAKVPICVGGDVGVFPHGDNARELEMLVSYGMSTLDVLRAATAGNAKRFHLDNRLGMVKEGLLADLISVSGDPTQDISSLRNVQLVMKGGQIYREP</sequence>
<keyword evidence="3" id="KW-1185">Reference proteome</keyword>
<dbReference type="InterPro" id="IPR051781">
    <property type="entry name" value="Metallo-dep_Hydrolase"/>
</dbReference>
<dbReference type="SUPFAM" id="SSF51338">
    <property type="entry name" value="Composite domain of metallo-dependent hydrolases"/>
    <property type="match status" value="1"/>
</dbReference>
<dbReference type="SUPFAM" id="SSF51556">
    <property type="entry name" value="Metallo-dependent hydrolases"/>
    <property type="match status" value="1"/>
</dbReference>
<protein>
    <submittedName>
        <fullName evidence="2">Amidohydrolase family protein</fullName>
    </submittedName>
</protein>
<dbReference type="Gene3D" id="3.20.20.140">
    <property type="entry name" value="Metal-dependent hydrolases"/>
    <property type="match status" value="1"/>
</dbReference>
<comment type="caution">
    <text evidence="2">The sequence shown here is derived from an EMBL/GenBank/DDBJ whole genome shotgun (WGS) entry which is preliminary data.</text>
</comment>
<gene>
    <name evidence="2" type="ORF">EFA69_14030</name>
</gene>
<dbReference type="InterPro" id="IPR006680">
    <property type="entry name" value="Amidohydro-rel"/>
</dbReference>
<dbReference type="EMBL" id="RJJE01000017">
    <property type="protein sequence ID" value="RNI28382.1"/>
    <property type="molecule type" value="Genomic_DNA"/>
</dbReference>
<dbReference type="CDD" id="cd01299">
    <property type="entry name" value="Met_dep_hydrolase_A"/>
    <property type="match status" value="1"/>
</dbReference>
<accession>A0A3M9MS79</accession>
<dbReference type="AlphaFoldDB" id="A0A3M9MS79"/>
<proteinExistence type="predicted"/>
<organism evidence="2 3">
    <name type="scientific">Rufibacter immobilis</name>
    <dbReference type="NCBI Taxonomy" id="1348778"/>
    <lineage>
        <taxon>Bacteria</taxon>
        <taxon>Pseudomonadati</taxon>
        <taxon>Bacteroidota</taxon>
        <taxon>Cytophagia</taxon>
        <taxon>Cytophagales</taxon>
        <taxon>Hymenobacteraceae</taxon>
        <taxon>Rufibacter</taxon>
    </lineage>
</organism>
<name>A0A3M9MS79_9BACT</name>
<dbReference type="InterPro" id="IPR032466">
    <property type="entry name" value="Metal_Hydrolase"/>
</dbReference>
<dbReference type="OrthoDB" id="9797498at2"/>
<dbReference type="InterPro" id="IPR011059">
    <property type="entry name" value="Metal-dep_hydrolase_composite"/>
</dbReference>
<reference evidence="2 3" key="1">
    <citation type="submission" date="2018-11" db="EMBL/GenBank/DDBJ databases">
        <title>Rufibacter latericius sp. nov., isolated from water in Baiyang Lake.</title>
        <authorList>
            <person name="Yang Y."/>
        </authorList>
    </citation>
    <scope>NUCLEOTIDE SEQUENCE [LARGE SCALE GENOMIC DNA]</scope>
    <source>
        <strain evidence="2 3">MCC P1</strain>
    </source>
</reference>
<dbReference type="Proteomes" id="UP000271010">
    <property type="component" value="Unassembled WGS sequence"/>
</dbReference>
<feature type="domain" description="Amidohydrolase-related" evidence="1">
    <location>
        <begin position="67"/>
        <end position="410"/>
    </location>
</feature>
<dbReference type="PANTHER" id="PTHR43135">
    <property type="entry name" value="ALPHA-D-RIBOSE 1-METHYLPHOSPHONATE 5-TRIPHOSPHATE DIPHOSPHATASE"/>
    <property type="match status" value="1"/>
</dbReference>
<dbReference type="InterPro" id="IPR057744">
    <property type="entry name" value="OTAase-like"/>
</dbReference>
<keyword evidence="2" id="KW-0378">Hydrolase</keyword>
<dbReference type="GO" id="GO:0016810">
    <property type="term" value="F:hydrolase activity, acting on carbon-nitrogen (but not peptide) bonds"/>
    <property type="evidence" value="ECO:0007669"/>
    <property type="project" value="InterPro"/>
</dbReference>
<dbReference type="Gene3D" id="2.30.40.10">
    <property type="entry name" value="Urease, subunit C, domain 1"/>
    <property type="match status" value="1"/>
</dbReference>
<evidence type="ECO:0000313" key="2">
    <source>
        <dbReference type="EMBL" id="RNI28382.1"/>
    </source>
</evidence>
<dbReference type="PANTHER" id="PTHR43135:SF3">
    <property type="entry name" value="ALPHA-D-RIBOSE 1-METHYLPHOSPHONATE 5-TRIPHOSPHATE DIPHOSPHATASE"/>
    <property type="match status" value="1"/>
</dbReference>
<evidence type="ECO:0000313" key="3">
    <source>
        <dbReference type="Proteomes" id="UP000271010"/>
    </source>
</evidence>